<dbReference type="Gene3D" id="2.120.10.80">
    <property type="entry name" value="Kelch-type beta propeller"/>
    <property type="match status" value="2"/>
</dbReference>
<dbReference type="SMART" id="SM00225">
    <property type="entry name" value="BTB"/>
    <property type="match status" value="1"/>
</dbReference>
<dbReference type="CDD" id="cd18306">
    <property type="entry name" value="BTB_POZ_NS1BP"/>
    <property type="match status" value="1"/>
</dbReference>
<evidence type="ECO:0000256" key="2">
    <source>
        <dbReference type="ARBA" id="ARBA00022737"/>
    </source>
</evidence>
<dbReference type="InterPro" id="IPR000210">
    <property type="entry name" value="BTB/POZ_dom"/>
</dbReference>
<dbReference type="AlphaFoldDB" id="A0AAN9VZE6"/>
<dbReference type="Pfam" id="PF01344">
    <property type="entry name" value="Kelch_1"/>
    <property type="match status" value="3"/>
</dbReference>
<evidence type="ECO:0000313" key="4">
    <source>
        <dbReference type="EMBL" id="KAK7866964.1"/>
    </source>
</evidence>
<dbReference type="InterPro" id="IPR011333">
    <property type="entry name" value="SKP1/BTB/POZ_sf"/>
</dbReference>
<dbReference type="GO" id="GO:0003779">
    <property type="term" value="F:actin binding"/>
    <property type="evidence" value="ECO:0007669"/>
    <property type="project" value="UniProtKB-KW"/>
</dbReference>
<dbReference type="SMART" id="SM00612">
    <property type="entry name" value="Kelch"/>
    <property type="match status" value="6"/>
</dbReference>
<dbReference type="Gene3D" id="3.30.710.10">
    <property type="entry name" value="Potassium Channel Kv1.1, Chain A"/>
    <property type="match status" value="1"/>
</dbReference>
<dbReference type="Pfam" id="PF00651">
    <property type="entry name" value="BTB"/>
    <property type="match status" value="1"/>
</dbReference>
<dbReference type="PROSITE" id="PS50097">
    <property type="entry name" value="BTB"/>
    <property type="match status" value="1"/>
</dbReference>
<dbReference type="Pfam" id="PF24681">
    <property type="entry name" value="Kelch_KLHDC2_KLHL20_DRC7"/>
    <property type="match status" value="1"/>
</dbReference>
<gene>
    <name evidence="4" type="ORF">R5R35_014736</name>
</gene>
<reference evidence="4 5" key="1">
    <citation type="submission" date="2024-03" db="EMBL/GenBank/DDBJ databases">
        <title>The genome assembly and annotation of the cricket Gryllus longicercus Weissman &amp; Gray.</title>
        <authorList>
            <person name="Szrajer S."/>
            <person name="Gray D."/>
            <person name="Ylla G."/>
        </authorList>
    </citation>
    <scope>NUCLEOTIDE SEQUENCE [LARGE SCALE GENOMIC DNA]</scope>
    <source>
        <strain evidence="4">DAG 2021-001</strain>
        <tissue evidence="4">Whole body minus gut</tissue>
    </source>
</reference>
<dbReference type="InterPro" id="IPR011043">
    <property type="entry name" value="Gal_Oxase/kelch_b-propeller"/>
</dbReference>
<dbReference type="InterPro" id="IPR015915">
    <property type="entry name" value="Kelch-typ_b-propeller"/>
</dbReference>
<organism evidence="4 5">
    <name type="scientific">Gryllus longicercus</name>
    <dbReference type="NCBI Taxonomy" id="2509291"/>
    <lineage>
        <taxon>Eukaryota</taxon>
        <taxon>Metazoa</taxon>
        <taxon>Ecdysozoa</taxon>
        <taxon>Arthropoda</taxon>
        <taxon>Hexapoda</taxon>
        <taxon>Insecta</taxon>
        <taxon>Pterygota</taxon>
        <taxon>Neoptera</taxon>
        <taxon>Polyneoptera</taxon>
        <taxon>Orthoptera</taxon>
        <taxon>Ensifera</taxon>
        <taxon>Gryllidea</taxon>
        <taxon>Grylloidea</taxon>
        <taxon>Gryllidae</taxon>
        <taxon>Gryllinae</taxon>
        <taxon>Gryllus</taxon>
    </lineage>
</organism>
<sequence length="757" mass="82589">MDGGDNCVYHVESGTESASQQQSAENGEELELGGQAAMVEGRAEAEANGGAAGAGGEALSFCDERLPGAALQALHMMQRSRRFCDVVLHVGGGAELHAHRAVLAAASPHLLELFSADEEVTAMRPQQAPAAQAAALRSYSLNGACDRAALEKLVDYAYTARLEVKGHQVASVYRAASLLRMDRCARECARHLLRHLTVDNCLQTRALPGLAHDRAFAEQIDAFIAREFDAVSKSKILLSLVCVRVEVLNQTRQEMSLVVGDSISRLALDWMKRQFADDDNLQLDKLTEKTHLLYLAMDNSLQDCTEMPTGDLSDTEIVQDYKKLSLKNHTNTKQNKRKTQLQPAKPRVLIYSRDIGPRTNQEKDDDWKLIAATKVGEHNFLALVVLNGYLATLSVQLRCSQPLSPSPVATPITSRPASEEKPDLYCVMPNMSSVKCAVGCANLNNSLLVCGGYDRAECLRIVEAYDPQHNCWASLPPMREPRGRFDIAVVRGKVYAVGGSNGSSELSTVEVFDPERQKWCSIDPLPLARCNTGVCDLDDKVYCIGGWNGQAGIKQCDVYDPDTNKWASIAQLLTGRYQAGVCAMDGKLFAAGGCDAWNCLNTVEVYDPKENKWEFAKNMITARRGCGLAYFKGKLYAVGGSDGSHSLSSTEIFDPKDQTWTPGPSMTTPRANVAVAVIGNRLYAVGGFSGKTFLNSIEYLDESTDEWTTFVPKISLSTEAERARLLEHSVAAFAESLNSHPLDMTESTPEVPCSVPS</sequence>
<dbReference type="PANTHER" id="PTHR45632">
    <property type="entry name" value="LD33804P"/>
    <property type="match status" value="1"/>
</dbReference>
<protein>
    <recommendedName>
        <fullName evidence="3">BTB domain-containing protein</fullName>
    </recommendedName>
</protein>
<proteinExistence type="predicted"/>
<dbReference type="Proteomes" id="UP001378592">
    <property type="component" value="Unassembled WGS sequence"/>
</dbReference>
<dbReference type="PRINTS" id="PR00501">
    <property type="entry name" value="KELCHREPEAT"/>
</dbReference>
<keyword evidence="5" id="KW-1185">Reference proteome</keyword>
<accession>A0AAN9VZE6</accession>
<dbReference type="InterPro" id="IPR006652">
    <property type="entry name" value="Kelch_1"/>
</dbReference>
<feature type="domain" description="BTB" evidence="3">
    <location>
        <begin position="84"/>
        <end position="166"/>
    </location>
</feature>
<dbReference type="SUPFAM" id="SSF54695">
    <property type="entry name" value="POZ domain"/>
    <property type="match status" value="1"/>
</dbReference>
<comment type="caution">
    <text evidence="4">The sequence shown here is derived from an EMBL/GenBank/DDBJ whole genome shotgun (WGS) entry which is preliminary data.</text>
</comment>
<dbReference type="PANTHER" id="PTHR45632:SF26">
    <property type="entry name" value="BTB DOMAIN-CONTAINING PROTEIN"/>
    <property type="match status" value="1"/>
</dbReference>
<dbReference type="EMBL" id="JAZDUA010000132">
    <property type="protein sequence ID" value="KAK7866964.1"/>
    <property type="molecule type" value="Genomic_DNA"/>
</dbReference>
<evidence type="ECO:0000313" key="5">
    <source>
        <dbReference type="Proteomes" id="UP001378592"/>
    </source>
</evidence>
<keyword evidence="1" id="KW-0880">Kelch repeat</keyword>
<keyword evidence="2" id="KW-0677">Repeat</keyword>
<name>A0AAN9VZE6_9ORTH</name>
<dbReference type="SUPFAM" id="SSF50965">
    <property type="entry name" value="Galactose oxidase, central domain"/>
    <property type="match status" value="1"/>
</dbReference>
<evidence type="ECO:0000259" key="3">
    <source>
        <dbReference type="PROSITE" id="PS50097"/>
    </source>
</evidence>
<evidence type="ECO:0000256" key="1">
    <source>
        <dbReference type="ARBA" id="ARBA00022441"/>
    </source>
</evidence>